<dbReference type="PANTHER" id="PTHR14614:SF132">
    <property type="entry name" value="PROTEIN-LYSINE METHYLTRANSFERASE C42C1.13"/>
    <property type="match status" value="1"/>
</dbReference>
<dbReference type="SUPFAM" id="SSF53335">
    <property type="entry name" value="S-adenosyl-L-methionine-dependent methyltransferases"/>
    <property type="match status" value="1"/>
</dbReference>
<evidence type="ECO:0008006" key="2">
    <source>
        <dbReference type="Google" id="ProtNLM"/>
    </source>
</evidence>
<dbReference type="Pfam" id="PF10294">
    <property type="entry name" value="Methyltransf_16"/>
    <property type="match status" value="1"/>
</dbReference>
<dbReference type="Gene3D" id="3.40.50.150">
    <property type="entry name" value="Vaccinia Virus protein VP39"/>
    <property type="match status" value="1"/>
</dbReference>
<proteinExistence type="predicted"/>
<sequence>MFSAGKLGGSVWQGAIAFAQYIAVNHKALNINNSRVLELGSGLGLSGLLTSKLGAKEVVLTEFGEDGISIENDVDDKRLLPTALISNLRYAVAMNNCENVNVCHLDWYDYLPNSLSSRGENKKFNNFDLIIGSDLLNWTDDAFPLYSTLKYLDKTNPNVKFLLCLPKNNREGVPKLVEMIQEDKYFSQIDIEEHCLIHFDEEYITLFITLSNAV</sequence>
<dbReference type="InterPro" id="IPR019410">
    <property type="entry name" value="Methyltransf_16"/>
</dbReference>
<dbReference type="InterPro" id="IPR029063">
    <property type="entry name" value="SAM-dependent_MTases_sf"/>
</dbReference>
<dbReference type="AlphaFoldDB" id="A0A7S0CDW5"/>
<gene>
    <name evidence="1" type="ORF">PINE0816_LOCUS16236</name>
</gene>
<dbReference type="PANTHER" id="PTHR14614">
    <property type="entry name" value="HEPATOCELLULAR CARCINOMA-ASSOCIATED ANTIGEN"/>
    <property type="match status" value="1"/>
</dbReference>
<organism evidence="1">
    <name type="scientific">Proboscia inermis</name>
    <dbReference type="NCBI Taxonomy" id="420281"/>
    <lineage>
        <taxon>Eukaryota</taxon>
        <taxon>Sar</taxon>
        <taxon>Stramenopiles</taxon>
        <taxon>Ochrophyta</taxon>
        <taxon>Bacillariophyta</taxon>
        <taxon>Coscinodiscophyceae</taxon>
        <taxon>Rhizosoleniophycidae</taxon>
        <taxon>Rhizosoleniales</taxon>
        <taxon>Rhizosoleniaceae</taxon>
        <taxon>Proboscia</taxon>
    </lineage>
</organism>
<protein>
    <recommendedName>
        <fullName evidence="2">Calmodulin-lysine N-methyltransferase</fullName>
    </recommendedName>
</protein>
<reference evidence="1" key="1">
    <citation type="submission" date="2021-01" db="EMBL/GenBank/DDBJ databases">
        <authorList>
            <person name="Corre E."/>
            <person name="Pelletier E."/>
            <person name="Niang G."/>
            <person name="Scheremetjew M."/>
            <person name="Finn R."/>
            <person name="Kale V."/>
            <person name="Holt S."/>
            <person name="Cochrane G."/>
            <person name="Meng A."/>
            <person name="Brown T."/>
            <person name="Cohen L."/>
        </authorList>
    </citation>
    <scope>NUCLEOTIDE SEQUENCE</scope>
    <source>
        <strain evidence="1">CCAP1064/1</strain>
    </source>
</reference>
<name>A0A7S0CDW5_9STRA</name>
<evidence type="ECO:0000313" key="1">
    <source>
        <dbReference type="EMBL" id="CAD8420101.1"/>
    </source>
</evidence>
<accession>A0A7S0CDW5</accession>
<dbReference type="EMBL" id="HBEL01034528">
    <property type="protein sequence ID" value="CAD8420101.1"/>
    <property type="molecule type" value="Transcribed_RNA"/>
</dbReference>